<dbReference type="InterPro" id="IPR043148">
    <property type="entry name" value="TagF_C"/>
</dbReference>
<dbReference type="Gene3D" id="3.40.50.12580">
    <property type="match status" value="1"/>
</dbReference>
<proteinExistence type="predicted"/>
<evidence type="ECO:0000313" key="2">
    <source>
        <dbReference type="Proteomes" id="UP000233343"/>
    </source>
</evidence>
<evidence type="ECO:0000313" key="1">
    <source>
        <dbReference type="EMBL" id="PKG28228.1"/>
    </source>
</evidence>
<comment type="caution">
    <text evidence="1">The sequence shown here is derived from an EMBL/GenBank/DDBJ whole genome shotgun (WGS) entry which is preliminary data.</text>
</comment>
<dbReference type="CDD" id="cd16438">
    <property type="entry name" value="beta_Kdo_transferase_KpsS_like"/>
    <property type="match status" value="1"/>
</dbReference>
<name>A0A2N0ZFE5_9BACI</name>
<keyword evidence="2" id="KW-1185">Reference proteome</keyword>
<dbReference type="RefSeq" id="WP_066189681.1">
    <property type="nucleotide sequence ID" value="NZ_JAFDQP010000001.1"/>
</dbReference>
<reference evidence="1 2" key="1">
    <citation type="journal article" date="2010" name="Int. J. Syst. Evol. Microbiol.">
        <title>Bacillus horneckiae sp. nov., isolated from a spacecraft-assembly clean room.</title>
        <authorList>
            <person name="Vaishampayan P."/>
            <person name="Probst A."/>
            <person name="Krishnamurthi S."/>
            <person name="Ghosh S."/>
            <person name="Osman S."/>
            <person name="McDowall A."/>
            <person name="Ruckmani A."/>
            <person name="Mayilraj S."/>
            <person name="Venkateswaran K."/>
        </authorList>
    </citation>
    <scope>NUCLEOTIDE SEQUENCE [LARGE SCALE GENOMIC DNA]</scope>
    <source>
        <strain evidence="2">1PO1SC</strain>
    </source>
</reference>
<protein>
    <recommendedName>
        <fullName evidence="3">Capsular biosynthesis protein</fullName>
    </recommendedName>
</protein>
<gene>
    <name evidence="1" type="ORF">CWS20_13525</name>
</gene>
<sequence length="475" mass="56054">MANFLFIRGNRNKKLFHDIGAQLEKRGHRSYLIKLELGELFMKSSITSIFAPFKITKEEYPITDEELMSLPIYNVTFTKNVLNKNVNKSELRTYKRYMSAIDKLIDAYKIDTICLFNGYHWIDQISKRLAEEKGLKVFYFEDGLFRPYTITCDPKGINARSSVSTDSRFYDQVSVNKKRLRKYLFKPEEKALLQAKRESLVKVALMKLASFIGALLHIHPKYYAHITFWQAVKYFIFKKLYRYKKEDEIKINEEYIFVPFQVSRDTQIFYHSPRIKTMEELLDKVVEAVKRYNEENKRNIKIIVKEHPEDMSRNSYKQLKQKYKDEVTFIKKYRMDKLLKHCLAVITINSTVGLEALAHHKKVITLGDALYNIDGIVERCHDPNRLFNSLQKVLASPLLTDKVARFLYYLRFEYQIEGILNSPNEHTARNIADRLSQYIKLRGDLGESDWRDTSSIRFNPVSRKAAGFDKWKADD</sequence>
<organism evidence="1 2">
    <name type="scientific">Cytobacillus horneckiae</name>
    <dbReference type="NCBI Taxonomy" id="549687"/>
    <lineage>
        <taxon>Bacteria</taxon>
        <taxon>Bacillati</taxon>
        <taxon>Bacillota</taxon>
        <taxon>Bacilli</taxon>
        <taxon>Bacillales</taxon>
        <taxon>Bacillaceae</taxon>
        <taxon>Cytobacillus</taxon>
    </lineage>
</organism>
<dbReference type="AlphaFoldDB" id="A0A2N0ZFE5"/>
<accession>A0A2N0ZFE5</accession>
<dbReference type="InterPro" id="IPR007833">
    <property type="entry name" value="Capsule_polysaccharide_synth"/>
</dbReference>
<dbReference type="SUPFAM" id="SSF53756">
    <property type="entry name" value="UDP-Glycosyltransferase/glycogen phosphorylase"/>
    <property type="match status" value="1"/>
</dbReference>
<evidence type="ECO:0008006" key="3">
    <source>
        <dbReference type="Google" id="ProtNLM"/>
    </source>
</evidence>
<dbReference type="Pfam" id="PF05159">
    <property type="entry name" value="Capsule_synth"/>
    <property type="match status" value="1"/>
</dbReference>
<dbReference type="EMBL" id="PISD01000030">
    <property type="protein sequence ID" value="PKG28228.1"/>
    <property type="molecule type" value="Genomic_DNA"/>
</dbReference>
<dbReference type="GO" id="GO:0000271">
    <property type="term" value="P:polysaccharide biosynthetic process"/>
    <property type="evidence" value="ECO:0007669"/>
    <property type="project" value="InterPro"/>
</dbReference>
<dbReference type="Proteomes" id="UP000233343">
    <property type="component" value="Unassembled WGS sequence"/>
</dbReference>
<dbReference type="GO" id="GO:0015774">
    <property type="term" value="P:polysaccharide transport"/>
    <property type="evidence" value="ECO:0007669"/>
    <property type="project" value="InterPro"/>
</dbReference>